<evidence type="ECO:0000259" key="1">
    <source>
        <dbReference type="Pfam" id="PF02931"/>
    </source>
</evidence>
<name>R7V716_CAPTE</name>
<dbReference type="InterPro" id="IPR006202">
    <property type="entry name" value="Neur_chan_lig-bd"/>
</dbReference>
<dbReference type="AlphaFoldDB" id="R7V716"/>
<dbReference type="Proteomes" id="UP000014760">
    <property type="component" value="Unassembled WGS sequence"/>
</dbReference>
<evidence type="ECO:0000313" key="3">
    <source>
        <dbReference type="EnsemblMetazoa" id="CapteP141855"/>
    </source>
</evidence>
<dbReference type="GO" id="GO:0016020">
    <property type="term" value="C:membrane"/>
    <property type="evidence" value="ECO:0007669"/>
    <property type="project" value="InterPro"/>
</dbReference>
<evidence type="ECO:0000313" key="4">
    <source>
        <dbReference type="Proteomes" id="UP000014760"/>
    </source>
</evidence>
<keyword evidence="4" id="KW-1185">Reference proteome</keyword>
<dbReference type="Pfam" id="PF02931">
    <property type="entry name" value="Neur_chan_LBD"/>
    <property type="match status" value="1"/>
</dbReference>
<gene>
    <name evidence="2" type="ORF">CAPTEDRAFT_141855</name>
</gene>
<dbReference type="OrthoDB" id="8890589at2759"/>
<dbReference type="EnsemblMetazoa" id="CapteT141855">
    <property type="protein sequence ID" value="CapteP141855"/>
    <property type="gene ID" value="CapteG141855"/>
</dbReference>
<reference evidence="4" key="1">
    <citation type="submission" date="2012-12" db="EMBL/GenBank/DDBJ databases">
        <authorList>
            <person name="Hellsten U."/>
            <person name="Grimwood J."/>
            <person name="Chapman J.A."/>
            <person name="Shapiro H."/>
            <person name="Aerts A."/>
            <person name="Otillar R.P."/>
            <person name="Terry A.Y."/>
            <person name="Boore J.L."/>
            <person name="Simakov O."/>
            <person name="Marletaz F."/>
            <person name="Cho S.-J."/>
            <person name="Edsinger-Gonzales E."/>
            <person name="Havlak P."/>
            <person name="Kuo D.-H."/>
            <person name="Larsson T."/>
            <person name="Lv J."/>
            <person name="Arendt D."/>
            <person name="Savage R."/>
            <person name="Osoegawa K."/>
            <person name="de Jong P."/>
            <person name="Lindberg D.R."/>
            <person name="Seaver E.C."/>
            <person name="Weisblat D.A."/>
            <person name="Putnam N.H."/>
            <person name="Grigoriev I.V."/>
            <person name="Rokhsar D.S."/>
        </authorList>
    </citation>
    <scope>NUCLEOTIDE SEQUENCE</scope>
    <source>
        <strain evidence="4">I ESC-2004</strain>
    </source>
</reference>
<dbReference type="InterPro" id="IPR036734">
    <property type="entry name" value="Neur_chan_lig-bd_sf"/>
</dbReference>
<organism evidence="2">
    <name type="scientific">Capitella teleta</name>
    <name type="common">Polychaete worm</name>
    <dbReference type="NCBI Taxonomy" id="283909"/>
    <lineage>
        <taxon>Eukaryota</taxon>
        <taxon>Metazoa</taxon>
        <taxon>Spiralia</taxon>
        <taxon>Lophotrochozoa</taxon>
        <taxon>Annelida</taxon>
        <taxon>Polychaeta</taxon>
        <taxon>Sedentaria</taxon>
        <taxon>Scolecida</taxon>
        <taxon>Capitellidae</taxon>
        <taxon>Capitella</taxon>
    </lineage>
</organism>
<accession>R7V716</accession>
<protein>
    <recommendedName>
        <fullName evidence="1">Neurotransmitter-gated ion-channel ligand-binding domain-containing protein</fullName>
    </recommendedName>
</protein>
<dbReference type="EMBL" id="AMQN01005723">
    <property type="status" value="NOT_ANNOTATED_CDS"/>
    <property type="molecule type" value="Genomic_DNA"/>
</dbReference>
<dbReference type="EMBL" id="KB296645">
    <property type="protein sequence ID" value="ELU11560.1"/>
    <property type="molecule type" value="Genomic_DNA"/>
</dbReference>
<dbReference type="HOGENOM" id="CLU_2724649_0_0_1"/>
<proteinExistence type="predicted"/>
<dbReference type="OMA" id="KFHEIIM"/>
<sequence length="72" mass="8753">MKVLMYLRQAWEDPRLAYVGNDSRRIPSEFIDQIWKPDTFFRNGRTIQVKKEMTDERLMRINSTGSVWFVQR</sequence>
<dbReference type="Gene3D" id="2.70.170.10">
    <property type="entry name" value="Neurotransmitter-gated ion-channel ligand-binding domain"/>
    <property type="match status" value="1"/>
</dbReference>
<feature type="domain" description="Neurotransmitter-gated ion-channel ligand-binding" evidence="1">
    <location>
        <begin position="1"/>
        <end position="71"/>
    </location>
</feature>
<dbReference type="GO" id="GO:0005230">
    <property type="term" value="F:extracellular ligand-gated monoatomic ion channel activity"/>
    <property type="evidence" value="ECO:0007669"/>
    <property type="project" value="InterPro"/>
</dbReference>
<reference evidence="2 4" key="2">
    <citation type="journal article" date="2013" name="Nature">
        <title>Insights into bilaterian evolution from three spiralian genomes.</title>
        <authorList>
            <person name="Simakov O."/>
            <person name="Marletaz F."/>
            <person name="Cho S.J."/>
            <person name="Edsinger-Gonzales E."/>
            <person name="Havlak P."/>
            <person name="Hellsten U."/>
            <person name="Kuo D.H."/>
            <person name="Larsson T."/>
            <person name="Lv J."/>
            <person name="Arendt D."/>
            <person name="Savage R."/>
            <person name="Osoegawa K."/>
            <person name="de Jong P."/>
            <person name="Grimwood J."/>
            <person name="Chapman J.A."/>
            <person name="Shapiro H."/>
            <person name="Aerts A."/>
            <person name="Otillar R.P."/>
            <person name="Terry A.Y."/>
            <person name="Boore J.L."/>
            <person name="Grigoriev I.V."/>
            <person name="Lindberg D.R."/>
            <person name="Seaver E.C."/>
            <person name="Weisblat D.A."/>
            <person name="Putnam N.H."/>
            <person name="Rokhsar D.S."/>
        </authorList>
    </citation>
    <scope>NUCLEOTIDE SEQUENCE</scope>
    <source>
        <strain evidence="2 4">I ESC-2004</strain>
    </source>
</reference>
<reference evidence="3" key="3">
    <citation type="submission" date="2015-06" db="UniProtKB">
        <authorList>
            <consortium name="EnsemblMetazoa"/>
        </authorList>
    </citation>
    <scope>IDENTIFICATION</scope>
</reference>
<dbReference type="SUPFAM" id="SSF63712">
    <property type="entry name" value="Nicotinic receptor ligand binding domain-like"/>
    <property type="match status" value="1"/>
</dbReference>
<evidence type="ECO:0000313" key="2">
    <source>
        <dbReference type="EMBL" id="ELU11560.1"/>
    </source>
</evidence>